<reference evidence="2 3" key="1">
    <citation type="submission" date="2015-07" db="EMBL/GenBank/DDBJ databases">
        <title>The genome of Melipona quadrifasciata.</title>
        <authorList>
            <person name="Pan H."/>
            <person name="Kapheim K."/>
        </authorList>
    </citation>
    <scope>NUCLEOTIDE SEQUENCE [LARGE SCALE GENOMIC DNA]</scope>
    <source>
        <strain evidence="2">0111107301</strain>
        <tissue evidence="2">Whole body</tissue>
    </source>
</reference>
<feature type="region of interest" description="Disordered" evidence="1">
    <location>
        <begin position="45"/>
        <end position="172"/>
    </location>
</feature>
<evidence type="ECO:0000256" key="1">
    <source>
        <dbReference type="SAM" id="MobiDB-lite"/>
    </source>
</evidence>
<feature type="compositionally biased region" description="Basic residues" evidence="1">
    <location>
        <begin position="149"/>
        <end position="159"/>
    </location>
</feature>
<keyword evidence="3" id="KW-1185">Reference proteome</keyword>
<feature type="compositionally biased region" description="Basic and acidic residues" evidence="1">
    <location>
        <begin position="45"/>
        <end position="71"/>
    </location>
</feature>
<organism evidence="2 3">
    <name type="scientific">Melipona quadrifasciata</name>
    <dbReference type="NCBI Taxonomy" id="166423"/>
    <lineage>
        <taxon>Eukaryota</taxon>
        <taxon>Metazoa</taxon>
        <taxon>Ecdysozoa</taxon>
        <taxon>Arthropoda</taxon>
        <taxon>Hexapoda</taxon>
        <taxon>Insecta</taxon>
        <taxon>Pterygota</taxon>
        <taxon>Neoptera</taxon>
        <taxon>Endopterygota</taxon>
        <taxon>Hymenoptera</taxon>
        <taxon>Apocrita</taxon>
        <taxon>Aculeata</taxon>
        <taxon>Apoidea</taxon>
        <taxon>Anthophila</taxon>
        <taxon>Apidae</taxon>
        <taxon>Melipona</taxon>
    </lineage>
</organism>
<proteinExistence type="predicted"/>
<protein>
    <submittedName>
        <fullName evidence="2">Uncharacterized protein</fullName>
    </submittedName>
</protein>
<dbReference type="AlphaFoldDB" id="A0A0N0U3M0"/>
<feature type="compositionally biased region" description="Basic and acidic residues" evidence="1">
    <location>
        <begin position="160"/>
        <end position="172"/>
    </location>
</feature>
<feature type="compositionally biased region" description="Basic and acidic residues" evidence="1">
    <location>
        <begin position="93"/>
        <end position="133"/>
    </location>
</feature>
<name>A0A0N0U3M0_9HYME</name>
<sequence>MHDARDLAGIRRETDIPDRLTGDIAKRKQTRWKHTVRGVAFGKIDEESVASEKSEEAHRDSRGASKIRQERGSVNPNAGCVYEKCNLRGGFTRGDEKERDRSLNEKGTADGGARERKKEGSRGEEGGDERKEEEGQEEVWEEERERGKLKTHPRLRRKMPRGEKEGWPNDRRDTLVLSGGTYQVDKNLASLVPGPNFPKFRLTFPADRISPDARSDCSANPVFEKTKETSFSATAGSRTISSGVLLRRLAGGVEVMVMMMLLEQRRQILTFRVVHSALAFYQRDQTGWACVGVCVLCIKYILCL</sequence>
<dbReference type="EMBL" id="KQ435896">
    <property type="protein sequence ID" value="KOX69228.1"/>
    <property type="molecule type" value="Genomic_DNA"/>
</dbReference>
<accession>A0A0N0U3M0</accession>
<gene>
    <name evidence="2" type="ORF">WN51_04263</name>
</gene>
<evidence type="ECO:0000313" key="3">
    <source>
        <dbReference type="Proteomes" id="UP000053105"/>
    </source>
</evidence>
<dbReference type="Proteomes" id="UP000053105">
    <property type="component" value="Unassembled WGS sequence"/>
</dbReference>
<evidence type="ECO:0000313" key="2">
    <source>
        <dbReference type="EMBL" id="KOX69228.1"/>
    </source>
</evidence>